<comment type="caution">
    <text evidence="3">The sequence shown here is derived from an EMBL/GenBank/DDBJ whole genome shotgun (WGS) entry which is preliminary data.</text>
</comment>
<keyword evidence="4" id="KW-1185">Reference proteome</keyword>
<evidence type="ECO:0000256" key="1">
    <source>
        <dbReference type="SAM" id="MobiDB-lite"/>
    </source>
</evidence>
<evidence type="ECO:0000256" key="2">
    <source>
        <dbReference type="SAM" id="Phobius"/>
    </source>
</evidence>
<sequence>MTVSMKAGKTMPRPSTPYSPSRKTQHSNLHLAARGYVKQARQSRLTHDHGGSGGDDLGLPGRMRVCLVSLLIEVPLMVLLGFLGIPPTSMSLSRSSLSSQKSATLVSFDWAPWNIQPSFAPAVSPKEVETFADMYSLAFMISERYLDESWSAVH</sequence>
<proteinExistence type="predicted"/>
<keyword evidence="2" id="KW-0472">Membrane</keyword>
<keyword evidence="2" id="KW-1133">Transmembrane helix</keyword>
<gene>
    <name evidence="3" type="ORF">BKA59DRAFT_469774</name>
</gene>
<organism evidence="3 4">
    <name type="scientific">Fusarium tricinctum</name>
    <dbReference type="NCBI Taxonomy" id="61284"/>
    <lineage>
        <taxon>Eukaryota</taxon>
        <taxon>Fungi</taxon>
        <taxon>Dikarya</taxon>
        <taxon>Ascomycota</taxon>
        <taxon>Pezizomycotina</taxon>
        <taxon>Sordariomycetes</taxon>
        <taxon>Hypocreomycetidae</taxon>
        <taxon>Hypocreales</taxon>
        <taxon>Nectriaceae</taxon>
        <taxon>Fusarium</taxon>
        <taxon>Fusarium tricinctum species complex</taxon>
    </lineage>
</organism>
<dbReference type="Proteomes" id="UP000813427">
    <property type="component" value="Unassembled WGS sequence"/>
</dbReference>
<dbReference type="AlphaFoldDB" id="A0A8K0WFI8"/>
<evidence type="ECO:0000313" key="3">
    <source>
        <dbReference type="EMBL" id="KAH7257284.1"/>
    </source>
</evidence>
<dbReference type="EMBL" id="JAGPXF010000002">
    <property type="protein sequence ID" value="KAH7257284.1"/>
    <property type="molecule type" value="Genomic_DNA"/>
</dbReference>
<name>A0A8K0WFI8_9HYPO</name>
<feature type="compositionally biased region" description="Polar residues" evidence="1">
    <location>
        <begin position="16"/>
        <end position="25"/>
    </location>
</feature>
<keyword evidence="2" id="KW-0812">Transmembrane</keyword>
<protein>
    <submittedName>
        <fullName evidence="3">Uncharacterized protein</fullName>
    </submittedName>
</protein>
<feature type="region of interest" description="Disordered" evidence="1">
    <location>
        <begin position="1"/>
        <end position="25"/>
    </location>
</feature>
<reference evidence="3" key="1">
    <citation type="journal article" date="2021" name="Nat. Commun.">
        <title>Genetic determinants of endophytism in the Arabidopsis root mycobiome.</title>
        <authorList>
            <person name="Mesny F."/>
            <person name="Miyauchi S."/>
            <person name="Thiergart T."/>
            <person name="Pickel B."/>
            <person name="Atanasova L."/>
            <person name="Karlsson M."/>
            <person name="Huettel B."/>
            <person name="Barry K.W."/>
            <person name="Haridas S."/>
            <person name="Chen C."/>
            <person name="Bauer D."/>
            <person name="Andreopoulos W."/>
            <person name="Pangilinan J."/>
            <person name="LaButti K."/>
            <person name="Riley R."/>
            <person name="Lipzen A."/>
            <person name="Clum A."/>
            <person name="Drula E."/>
            <person name="Henrissat B."/>
            <person name="Kohler A."/>
            <person name="Grigoriev I.V."/>
            <person name="Martin F.M."/>
            <person name="Hacquard S."/>
        </authorList>
    </citation>
    <scope>NUCLEOTIDE SEQUENCE</scope>
    <source>
        <strain evidence="3">MPI-SDFR-AT-0068</strain>
    </source>
</reference>
<dbReference type="OrthoDB" id="10459480at2759"/>
<accession>A0A8K0WFI8</accession>
<feature type="transmembrane region" description="Helical" evidence="2">
    <location>
        <begin position="65"/>
        <end position="85"/>
    </location>
</feature>
<evidence type="ECO:0000313" key="4">
    <source>
        <dbReference type="Proteomes" id="UP000813427"/>
    </source>
</evidence>